<evidence type="ECO:0000313" key="3">
    <source>
        <dbReference type="Proteomes" id="UP001596514"/>
    </source>
</evidence>
<evidence type="ECO:0000313" key="2">
    <source>
        <dbReference type="EMBL" id="MFC7606370.1"/>
    </source>
</evidence>
<gene>
    <name evidence="2" type="ORF">ACFQVD_40345</name>
</gene>
<keyword evidence="1" id="KW-0472">Membrane</keyword>
<dbReference type="RefSeq" id="WP_343969899.1">
    <property type="nucleotide sequence ID" value="NZ_BAAAGK010000081.1"/>
</dbReference>
<feature type="transmembrane region" description="Helical" evidence="1">
    <location>
        <begin position="61"/>
        <end position="82"/>
    </location>
</feature>
<dbReference type="Proteomes" id="UP001596514">
    <property type="component" value="Unassembled WGS sequence"/>
</dbReference>
<proteinExistence type="predicted"/>
<protein>
    <submittedName>
        <fullName evidence="2">Alkaline shock response membrane anchor protein AmaP</fullName>
    </submittedName>
</protein>
<evidence type="ECO:0000256" key="1">
    <source>
        <dbReference type="SAM" id="Phobius"/>
    </source>
</evidence>
<keyword evidence="1" id="KW-0812">Transmembrane</keyword>
<sequence length="195" mass="20463">MDDKTARGNRLGLLLVGLALMALSALVIARGAGAFPQAVASARGPLVDAQTRAAFARYDPWLWWVVAAAAIVLALFGLRWLLVQGRSRRLSGIRLDGGPAGITEVDAHSVTDAAAAEAGSHPSIIGATAAMTGTSEHPAVRMRVAIVEDAPMSAVREQLSGVVIPHMRQTLETERIPAVARVSLGDAPHPRRTVT</sequence>
<keyword evidence="3" id="KW-1185">Reference proteome</keyword>
<name>A0ABW2TCI7_9ACTN</name>
<keyword evidence="1" id="KW-1133">Transmembrane helix</keyword>
<accession>A0ABW2TCI7</accession>
<dbReference type="EMBL" id="JBHTEE010000001">
    <property type="protein sequence ID" value="MFC7606370.1"/>
    <property type="molecule type" value="Genomic_DNA"/>
</dbReference>
<comment type="caution">
    <text evidence="2">The sequence shown here is derived from an EMBL/GenBank/DDBJ whole genome shotgun (WGS) entry which is preliminary data.</text>
</comment>
<reference evidence="3" key="1">
    <citation type="journal article" date="2019" name="Int. J. Syst. Evol. Microbiol.">
        <title>The Global Catalogue of Microorganisms (GCM) 10K type strain sequencing project: providing services to taxonomists for standard genome sequencing and annotation.</title>
        <authorList>
            <consortium name="The Broad Institute Genomics Platform"/>
            <consortium name="The Broad Institute Genome Sequencing Center for Infectious Disease"/>
            <person name="Wu L."/>
            <person name="Ma J."/>
        </authorList>
    </citation>
    <scope>NUCLEOTIDE SEQUENCE [LARGE SCALE GENOMIC DNA]</scope>
    <source>
        <strain evidence="3">JCM 10083</strain>
    </source>
</reference>
<organism evidence="2 3">
    <name type="scientific">Streptosporangium amethystogenes subsp. fukuiense</name>
    <dbReference type="NCBI Taxonomy" id="698418"/>
    <lineage>
        <taxon>Bacteria</taxon>
        <taxon>Bacillati</taxon>
        <taxon>Actinomycetota</taxon>
        <taxon>Actinomycetes</taxon>
        <taxon>Streptosporangiales</taxon>
        <taxon>Streptosporangiaceae</taxon>
        <taxon>Streptosporangium</taxon>
    </lineage>
</organism>